<evidence type="ECO:0000313" key="2">
    <source>
        <dbReference type="WBParaSite" id="PgR084X_g020_t01"/>
    </source>
</evidence>
<keyword evidence="1" id="KW-1185">Reference proteome</keyword>
<dbReference type="Pfam" id="PF05527">
    <property type="entry name" value="TNFAIP8"/>
    <property type="match status" value="1"/>
</dbReference>
<dbReference type="GO" id="GO:0042981">
    <property type="term" value="P:regulation of apoptotic process"/>
    <property type="evidence" value="ECO:0007669"/>
    <property type="project" value="InterPro"/>
</dbReference>
<dbReference type="PANTHER" id="PTHR12757:SF1">
    <property type="entry name" value="PROTEIN SALIVARY GLANDS MARRED"/>
    <property type="match status" value="1"/>
</dbReference>
<evidence type="ECO:0000313" key="1">
    <source>
        <dbReference type="Proteomes" id="UP000887569"/>
    </source>
</evidence>
<accession>A0A915C3Y6</accession>
<organism evidence="1 2">
    <name type="scientific">Parascaris univalens</name>
    <name type="common">Nematode worm</name>
    <dbReference type="NCBI Taxonomy" id="6257"/>
    <lineage>
        <taxon>Eukaryota</taxon>
        <taxon>Metazoa</taxon>
        <taxon>Ecdysozoa</taxon>
        <taxon>Nematoda</taxon>
        <taxon>Chromadorea</taxon>
        <taxon>Rhabditida</taxon>
        <taxon>Spirurina</taxon>
        <taxon>Ascaridomorpha</taxon>
        <taxon>Ascaridoidea</taxon>
        <taxon>Ascarididae</taxon>
        <taxon>Parascaris</taxon>
    </lineage>
</organism>
<proteinExistence type="predicted"/>
<dbReference type="InterPro" id="IPR008477">
    <property type="entry name" value="TNFAIP8-like"/>
</dbReference>
<dbReference type="InterPro" id="IPR038355">
    <property type="entry name" value="TNFAIP8_sf"/>
</dbReference>
<dbReference type="WBParaSite" id="PgR084X_g020_t01">
    <property type="protein sequence ID" value="PgR084X_g020_t01"/>
    <property type="gene ID" value="PgR084X_g020"/>
</dbReference>
<dbReference type="Proteomes" id="UP000887569">
    <property type="component" value="Unplaced"/>
</dbReference>
<sequence>MRRAGSLERRAIEDDDFSERCSTASKHEGTYEGTAGQVFSSATLVQRAQKKVLSKVASRGVVKHFVSDAATRLFDNLCTLLKCYYNKSVAEKVVKNIVKLVVKLSVVARGEHFAVEQQSQLAIVQRQVHHLCLTVLSFGKVAYSYDRNYLLTILDETHKKLLPLVTCCLSEKSRRRLDMIFEHLSKEQLLDSFFRVDGEHSALLSQVVSDLETLVDSNDL</sequence>
<name>A0A915C3Y6_PARUN</name>
<dbReference type="Gene3D" id="1.20.1440.160">
    <property type="entry name" value="Tumor necrosis factor alpha-induced protein 8-like"/>
    <property type="match status" value="1"/>
</dbReference>
<reference evidence="2" key="1">
    <citation type="submission" date="2022-11" db="UniProtKB">
        <authorList>
            <consortium name="WormBaseParasite"/>
        </authorList>
    </citation>
    <scope>IDENTIFICATION</scope>
</reference>
<dbReference type="GO" id="GO:0005737">
    <property type="term" value="C:cytoplasm"/>
    <property type="evidence" value="ECO:0007669"/>
    <property type="project" value="TreeGrafter"/>
</dbReference>
<protein>
    <submittedName>
        <fullName evidence="2">Tumor necrosis factor alpha-induced protein 8-like protein</fullName>
    </submittedName>
</protein>
<dbReference type="AlphaFoldDB" id="A0A915C3Y6"/>
<dbReference type="PANTHER" id="PTHR12757">
    <property type="entry name" value="TUMOR NECROSIS FACTOR INDUCED PROTEIN"/>
    <property type="match status" value="1"/>
</dbReference>